<feature type="region of interest" description="Disordered" evidence="1">
    <location>
        <begin position="83"/>
        <end position="103"/>
    </location>
</feature>
<reference evidence="2" key="1">
    <citation type="submission" date="2015-07" db="EMBL/GenBank/DDBJ databases">
        <title>MeaNS - Measles Nucleotide Surveillance Program.</title>
        <authorList>
            <person name="Tran T."/>
            <person name="Druce J."/>
        </authorList>
    </citation>
    <scope>NUCLEOTIDE SEQUENCE</scope>
    <source>
        <strain evidence="2">UCB-OBI-ISO-001</strain>
        <tissue evidence="2">Gonad</tissue>
    </source>
</reference>
<feature type="compositionally biased region" description="Acidic residues" evidence="1">
    <location>
        <begin position="237"/>
        <end position="248"/>
    </location>
</feature>
<sequence length="505" mass="56836">MLDFRELEYQTAKQEDSYEVEKKTSLEYLMEALHISKGKTKLGDLEDWYRIQKSMISDEVSSDSMLVISREIFSESLTSKYSEKEVSKDEEDQEKGDQEDEVKESAADVSVKCVVFKDVSPIIYLEPIEDLVETPCDESEVSYLDSIQNLDQLAALVTVATFKSALAMLGSSSEERIMSDLASEPCLSKLNTFHFSITADKLNKKRTFDVLEDDEEAENKTGSKDANQEETTLPSNLEEDITPSENLEDVTPSTNLQQDVTPSNNVETPSNNLEQDVTPSNNLEQDVTPSNNLEQDVTPSNNLEQDVTPPNNLEQDVTPPNNVETPSSNLEDVTPSNNLEQDVTPLNNVETPSNNLEQDVTPSKNMEENPIPLNHVQENVLPQLDETDGTSSYSLGKAKTEPNIHMKHPVKRSSLPIDATSSEILGNIYSQSDLEEEPSWEDIIPEENESDAMNAEPLGTYTMETHEDFSNFYNFLKGTTGEKYWNLWVNVDRIKLMKTDIQKQM</sequence>
<dbReference type="PANTHER" id="PTHR46583">
    <property type="entry name" value="REGULATOR OF G-PROTEIN SIGNALING 22"/>
    <property type="match status" value="1"/>
</dbReference>
<dbReference type="EMBL" id="KQ417850">
    <property type="protein sequence ID" value="KOF90065.1"/>
    <property type="molecule type" value="Genomic_DNA"/>
</dbReference>
<dbReference type="GO" id="GO:0005737">
    <property type="term" value="C:cytoplasm"/>
    <property type="evidence" value="ECO:0007669"/>
    <property type="project" value="TreeGrafter"/>
</dbReference>
<dbReference type="InterPro" id="IPR042651">
    <property type="entry name" value="Rgs22"/>
</dbReference>
<feature type="compositionally biased region" description="Polar residues" evidence="1">
    <location>
        <begin position="251"/>
        <end position="364"/>
    </location>
</feature>
<evidence type="ECO:0000313" key="2">
    <source>
        <dbReference type="EMBL" id="KOF90065.1"/>
    </source>
</evidence>
<gene>
    <name evidence="2" type="ORF">OCBIM_22011983mg</name>
</gene>
<accession>A0A0L8HMR2</accession>
<evidence type="ECO:0000256" key="1">
    <source>
        <dbReference type="SAM" id="MobiDB-lite"/>
    </source>
</evidence>
<dbReference type="OrthoDB" id="10013157at2759"/>
<protein>
    <submittedName>
        <fullName evidence="2">Uncharacterized protein</fullName>
    </submittedName>
</protein>
<dbReference type="GO" id="GO:0005634">
    <property type="term" value="C:nucleus"/>
    <property type="evidence" value="ECO:0007669"/>
    <property type="project" value="TreeGrafter"/>
</dbReference>
<organism evidence="2">
    <name type="scientific">Octopus bimaculoides</name>
    <name type="common">California two-spotted octopus</name>
    <dbReference type="NCBI Taxonomy" id="37653"/>
    <lineage>
        <taxon>Eukaryota</taxon>
        <taxon>Metazoa</taxon>
        <taxon>Spiralia</taxon>
        <taxon>Lophotrochozoa</taxon>
        <taxon>Mollusca</taxon>
        <taxon>Cephalopoda</taxon>
        <taxon>Coleoidea</taxon>
        <taxon>Octopodiformes</taxon>
        <taxon>Octopoda</taxon>
        <taxon>Incirrata</taxon>
        <taxon>Octopodidae</taxon>
        <taxon>Octopus</taxon>
    </lineage>
</organism>
<name>A0A0L8HMR2_OCTBM</name>
<dbReference type="KEGG" id="obi:106869931"/>
<dbReference type="PANTHER" id="PTHR46583:SF1">
    <property type="entry name" value="REGULATOR OF G-PROTEIN SIGNALING 22"/>
    <property type="match status" value="1"/>
</dbReference>
<feature type="region of interest" description="Disordered" evidence="1">
    <location>
        <begin position="213"/>
        <end position="370"/>
    </location>
</feature>
<dbReference type="GO" id="GO:0001965">
    <property type="term" value="F:G-protein alpha-subunit binding"/>
    <property type="evidence" value="ECO:0007669"/>
    <property type="project" value="InterPro"/>
</dbReference>
<dbReference type="GO" id="GO:0009966">
    <property type="term" value="P:regulation of signal transduction"/>
    <property type="evidence" value="ECO:0007669"/>
    <property type="project" value="InterPro"/>
</dbReference>
<feature type="compositionally biased region" description="Basic and acidic residues" evidence="1">
    <location>
        <begin position="218"/>
        <end position="227"/>
    </location>
</feature>
<dbReference type="AlphaFoldDB" id="A0A0L8HMR2"/>
<proteinExistence type="predicted"/>
<feature type="compositionally biased region" description="Acidic residues" evidence="1">
    <location>
        <begin position="88"/>
        <end position="102"/>
    </location>
</feature>